<dbReference type="AlphaFoldDB" id="A0A8H3LFI0"/>
<feature type="compositionally biased region" description="Basic residues" evidence="1">
    <location>
        <begin position="99"/>
        <end position="108"/>
    </location>
</feature>
<organism evidence="2 3">
    <name type="scientific">Rhizophagus clarus</name>
    <dbReference type="NCBI Taxonomy" id="94130"/>
    <lineage>
        <taxon>Eukaryota</taxon>
        <taxon>Fungi</taxon>
        <taxon>Fungi incertae sedis</taxon>
        <taxon>Mucoromycota</taxon>
        <taxon>Glomeromycotina</taxon>
        <taxon>Glomeromycetes</taxon>
        <taxon>Glomerales</taxon>
        <taxon>Glomeraceae</taxon>
        <taxon>Rhizophagus</taxon>
    </lineage>
</organism>
<proteinExistence type="predicted"/>
<evidence type="ECO:0000256" key="1">
    <source>
        <dbReference type="SAM" id="MobiDB-lite"/>
    </source>
</evidence>
<dbReference type="Proteomes" id="UP000615446">
    <property type="component" value="Unassembled WGS sequence"/>
</dbReference>
<protein>
    <submittedName>
        <fullName evidence="2">Uncharacterized protein</fullName>
    </submittedName>
</protein>
<comment type="caution">
    <text evidence="2">The sequence shown here is derived from an EMBL/GenBank/DDBJ whole genome shotgun (WGS) entry which is preliminary data.</text>
</comment>
<evidence type="ECO:0000313" key="3">
    <source>
        <dbReference type="Proteomes" id="UP000615446"/>
    </source>
</evidence>
<gene>
    <name evidence="2" type="ORF">RCL2_001323600</name>
</gene>
<name>A0A8H3LFI0_9GLOM</name>
<reference evidence="2" key="1">
    <citation type="submission" date="2019-10" db="EMBL/GenBank/DDBJ databases">
        <title>Conservation and host-specific expression of non-tandemly repeated heterogenous ribosome RNA gene in arbuscular mycorrhizal fungi.</title>
        <authorList>
            <person name="Maeda T."/>
            <person name="Kobayashi Y."/>
            <person name="Nakagawa T."/>
            <person name="Ezawa T."/>
            <person name="Yamaguchi K."/>
            <person name="Bino T."/>
            <person name="Nishimoto Y."/>
            <person name="Shigenobu S."/>
            <person name="Kawaguchi M."/>
        </authorList>
    </citation>
    <scope>NUCLEOTIDE SEQUENCE</scope>
    <source>
        <strain evidence="2">HR1</strain>
    </source>
</reference>
<feature type="compositionally biased region" description="Basic residues" evidence="1">
    <location>
        <begin position="79"/>
        <end position="91"/>
    </location>
</feature>
<evidence type="ECO:0000313" key="2">
    <source>
        <dbReference type="EMBL" id="GES86169.1"/>
    </source>
</evidence>
<accession>A0A8H3LFI0</accession>
<dbReference type="EMBL" id="BLAL01000160">
    <property type="protein sequence ID" value="GES86169.1"/>
    <property type="molecule type" value="Genomic_DNA"/>
</dbReference>
<sequence length="159" mass="18451">MDRWKKTLESIRQENMQIYISGFYKGHSPKEELNTYHLINLIELNFETIELILNVQFTLTDEQDSNDNTAEILDNKKSTQGKKATRSKRSSKNSESKPPLRKSPRKRGGILDIAVNKIIEINDNDDISQKSDTSFIDTEFNYHIQNNDEMHDEDDDASN</sequence>
<feature type="region of interest" description="Disordered" evidence="1">
    <location>
        <begin position="63"/>
        <end position="108"/>
    </location>
</feature>
<dbReference type="OrthoDB" id="2379460at2759"/>